<feature type="region of interest" description="Disordered" evidence="3">
    <location>
        <begin position="1"/>
        <end position="42"/>
    </location>
</feature>
<keyword evidence="1" id="KW-0863">Zinc-finger</keyword>
<dbReference type="Proteomes" id="UP001146793">
    <property type="component" value="Unassembled WGS sequence"/>
</dbReference>
<evidence type="ECO:0000256" key="1">
    <source>
        <dbReference type="PROSITE-ProRule" id="PRU00024"/>
    </source>
</evidence>
<dbReference type="PROSITE" id="PS50119">
    <property type="entry name" value="ZF_BBOX"/>
    <property type="match status" value="1"/>
</dbReference>
<feature type="compositionally biased region" description="Basic and acidic residues" evidence="3">
    <location>
        <begin position="32"/>
        <end position="42"/>
    </location>
</feature>
<reference evidence="5" key="1">
    <citation type="submission" date="2022-08" db="EMBL/GenBank/DDBJ databases">
        <title>Novel sulphate-reducing endosymbionts in the free-living metamonad Anaeramoeba.</title>
        <authorList>
            <person name="Jerlstrom-Hultqvist J."/>
            <person name="Cepicka I."/>
            <person name="Gallot-Lavallee L."/>
            <person name="Salas-Leiva D."/>
            <person name="Curtis B.A."/>
            <person name="Zahonova K."/>
            <person name="Pipaliya S."/>
            <person name="Dacks J."/>
            <person name="Roger A.J."/>
        </authorList>
    </citation>
    <scope>NUCLEOTIDE SEQUENCE</scope>
    <source>
        <strain evidence="5">Busselton2</strain>
    </source>
</reference>
<dbReference type="AlphaFoldDB" id="A0AAV8A005"/>
<dbReference type="GO" id="GO:0008270">
    <property type="term" value="F:zinc ion binding"/>
    <property type="evidence" value="ECO:0007669"/>
    <property type="project" value="UniProtKB-KW"/>
</dbReference>
<protein>
    <submittedName>
        <fullName evidence="5">Tripartite motif-containing protein</fullName>
    </submittedName>
</protein>
<comment type="caution">
    <text evidence="5">The sequence shown here is derived from an EMBL/GenBank/DDBJ whole genome shotgun (WGS) entry which is preliminary data.</text>
</comment>
<name>A0AAV8A005_9EUKA</name>
<dbReference type="Pfam" id="PF00643">
    <property type="entry name" value="zf-B_box"/>
    <property type="match status" value="1"/>
</dbReference>
<keyword evidence="1" id="KW-0479">Metal-binding</keyword>
<keyword evidence="1" id="KW-0862">Zinc</keyword>
<evidence type="ECO:0000256" key="3">
    <source>
        <dbReference type="SAM" id="MobiDB-lite"/>
    </source>
</evidence>
<accession>A0AAV8A005</accession>
<evidence type="ECO:0000259" key="4">
    <source>
        <dbReference type="PROSITE" id="PS50119"/>
    </source>
</evidence>
<sequence>MSTINVFKTKQSLKKKSKGKMNNSKNSKKKKQDNEDPKIQRDTRIPVEPLIPRCEVCEEKKADFYCSIDKVHYCKNCESDVHTPFLKKKHKESIFKEPYIQQKEIISDLCDKHQEKLSLYCQDENELICTGCYETCRKNNHSILGLNEYTNEISVKIRIILNKIQKEEMENNKTIKHTLENKNKLRHEIKEIANYIENGSSLLIKKIKNSKINYLNLLNKVEKLSNTTFDKILSKKEENKKNINKNKTKINKLKKLKKDKKKIKLIQESKEIIEKIEKEERDREEREKEKFDPKMNQKNRIKLKNGNKTAWNPSSSMQYSKVCGKKIYSIGKHEIKIKIDQFPNLKNEWNRINLGVIKTENRKNFIKHVDWDGTYYLTTDWDKKIESQKCKIENGKRIKKKYPAKINLKKNDILSISLDMDQKKISFKINEKNIGGWENLPGKVNFFAVLRRQIGKEKNQITII</sequence>
<evidence type="ECO:0000313" key="6">
    <source>
        <dbReference type="Proteomes" id="UP001146793"/>
    </source>
</evidence>
<keyword evidence="2" id="KW-0175">Coiled coil</keyword>
<dbReference type="SUPFAM" id="SSF57845">
    <property type="entry name" value="B-box zinc-binding domain"/>
    <property type="match status" value="1"/>
</dbReference>
<dbReference type="SMART" id="SM00336">
    <property type="entry name" value="BBOX"/>
    <property type="match status" value="2"/>
</dbReference>
<feature type="coiled-coil region" evidence="2">
    <location>
        <begin position="207"/>
        <end position="289"/>
    </location>
</feature>
<organism evidence="5 6">
    <name type="scientific">Anaeramoeba flamelloides</name>
    <dbReference type="NCBI Taxonomy" id="1746091"/>
    <lineage>
        <taxon>Eukaryota</taxon>
        <taxon>Metamonada</taxon>
        <taxon>Anaeramoebidae</taxon>
        <taxon>Anaeramoeba</taxon>
    </lineage>
</organism>
<dbReference type="InterPro" id="IPR000315">
    <property type="entry name" value="Znf_B-box"/>
</dbReference>
<dbReference type="Gene3D" id="2.60.120.920">
    <property type="match status" value="1"/>
</dbReference>
<dbReference type="InterPro" id="IPR043136">
    <property type="entry name" value="B30.2/SPRY_sf"/>
</dbReference>
<dbReference type="EMBL" id="JANTQA010000021">
    <property type="protein sequence ID" value="KAJ3446042.1"/>
    <property type="molecule type" value="Genomic_DNA"/>
</dbReference>
<dbReference type="Gene3D" id="3.30.160.60">
    <property type="entry name" value="Classic Zinc Finger"/>
    <property type="match status" value="1"/>
</dbReference>
<evidence type="ECO:0000313" key="5">
    <source>
        <dbReference type="EMBL" id="KAJ3446042.1"/>
    </source>
</evidence>
<gene>
    <name evidence="5" type="ORF">M0812_08577</name>
</gene>
<proteinExistence type="predicted"/>
<evidence type="ECO:0000256" key="2">
    <source>
        <dbReference type="SAM" id="Coils"/>
    </source>
</evidence>
<feature type="domain" description="B box-type" evidence="4">
    <location>
        <begin position="109"/>
        <end position="146"/>
    </location>
</feature>